<organism evidence="1 2">
    <name type="scientific">Eleginops maclovinus</name>
    <name type="common">Patagonian blennie</name>
    <name type="synonym">Eleginus maclovinus</name>
    <dbReference type="NCBI Taxonomy" id="56733"/>
    <lineage>
        <taxon>Eukaryota</taxon>
        <taxon>Metazoa</taxon>
        <taxon>Chordata</taxon>
        <taxon>Craniata</taxon>
        <taxon>Vertebrata</taxon>
        <taxon>Euteleostomi</taxon>
        <taxon>Actinopterygii</taxon>
        <taxon>Neopterygii</taxon>
        <taxon>Teleostei</taxon>
        <taxon>Neoteleostei</taxon>
        <taxon>Acanthomorphata</taxon>
        <taxon>Eupercaria</taxon>
        <taxon>Perciformes</taxon>
        <taxon>Notothenioidei</taxon>
        <taxon>Eleginopidae</taxon>
        <taxon>Eleginops</taxon>
    </lineage>
</organism>
<reference evidence="1 2" key="2">
    <citation type="journal article" date="2023" name="Mol. Biol. Evol.">
        <title>Genomics of Secondarily Temperate Adaptation in the Only Non-Antarctic Icefish.</title>
        <authorList>
            <person name="Rivera-Colon A.G."/>
            <person name="Rayamajhi N."/>
            <person name="Minhas B.F."/>
            <person name="Madrigal G."/>
            <person name="Bilyk K.T."/>
            <person name="Yoon V."/>
            <person name="Hune M."/>
            <person name="Gregory S."/>
            <person name="Cheng C.H.C."/>
            <person name="Catchen J.M."/>
        </authorList>
    </citation>
    <scope>NUCLEOTIDE SEQUENCE [LARGE SCALE GENOMIC DNA]</scope>
    <source>
        <strain evidence="1">JMC-PN-2008</strain>
    </source>
</reference>
<accession>A0AAN8AP31</accession>
<name>A0AAN8AP31_ELEMC</name>
<proteinExistence type="predicted"/>
<dbReference type="EMBL" id="JAUZQC010000006">
    <property type="protein sequence ID" value="KAK5869801.1"/>
    <property type="molecule type" value="Genomic_DNA"/>
</dbReference>
<comment type="caution">
    <text evidence="1">The sequence shown here is derived from an EMBL/GenBank/DDBJ whole genome shotgun (WGS) entry which is preliminary data.</text>
</comment>
<sequence length="85" mass="9541">MPPQRAVLHAMLSRQSFLQVSPAEEVWRPAAQTTRGWKPPLTMSQQPARAPSIQRVYSGNPKVGEVTFLTTQLLDKFPRPAGNMR</sequence>
<keyword evidence="2" id="KW-1185">Reference proteome</keyword>
<dbReference type="Proteomes" id="UP001346869">
    <property type="component" value="Unassembled WGS sequence"/>
</dbReference>
<dbReference type="AlphaFoldDB" id="A0AAN8AP31"/>
<evidence type="ECO:0000313" key="1">
    <source>
        <dbReference type="EMBL" id="KAK5869801.1"/>
    </source>
</evidence>
<protein>
    <submittedName>
        <fullName evidence="1">Uncharacterized protein</fullName>
    </submittedName>
</protein>
<gene>
    <name evidence="1" type="ORF">PBY51_024491</name>
</gene>
<evidence type="ECO:0000313" key="2">
    <source>
        <dbReference type="Proteomes" id="UP001346869"/>
    </source>
</evidence>
<reference evidence="1 2" key="1">
    <citation type="journal article" date="2023" name="Genes (Basel)">
        <title>Chromosome-Level Genome Assembly and Circadian Gene Repertoire of the Patagonia Blennie Eleginops maclovinus-The Closest Ancestral Proxy of Antarctic Cryonotothenioids.</title>
        <authorList>
            <person name="Cheng C.C."/>
            <person name="Rivera-Colon A.G."/>
            <person name="Minhas B.F."/>
            <person name="Wilson L."/>
            <person name="Rayamajhi N."/>
            <person name="Vargas-Chacoff L."/>
            <person name="Catchen J.M."/>
        </authorList>
    </citation>
    <scope>NUCLEOTIDE SEQUENCE [LARGE SCALE GENOMIC DNA]</scope>
    <source>
        <strain evidence="1">JMC-PN-2008</strain>
    </source>
</reference>